<keyword evidence="3" id="KW-1185">Reference proteome</keyword>
<dbReference type="EMBL" id="MU865521">
    <property type="protein sequence ID" value="KAK4221726.1"/>
    <property type="molecule type" value="Genomic_DNA"/>
</dbReference>
<gene>
    <name evidence="2" type="ORF">QBC38DRAFT_376618</name>
</gene>
<evidence type="ECO:0000313" key="3">
    <source>
        <dbReference type="Proteomes" id="UP001301958"/>
    </source>
</evidence>
<evidence type="ECO:0000256" key="1">
    <source>
        <dbReference type="SAM" id="Phobius"/>
    </source>
</evidence>
<protein>
    <submittedName>
        <fullName evidence="2">Uncharacterized protein</fullName>
    </submittedName>
</protein>
<reference evidence="2" key="2">
    <citation type="submission" date="2023-05" db="EMBL/GenBank/DDBJ databases">
        <authorList>
            <consortium name="Lawrence Berkeley National Laboratory"/>
            <person name="Steindorff A."/>
            <person name="Hensen N."/>
            <person name="Bonometti L."/>
            <person name="Westerberg I."/>
            <person name="Brannstrom I.O."/>
            <person name="Guillou S."/>
            <person name="Cros-Aarteil S."/>
            <person name="Calhoun S."/>
            <person name="Haridas S."/>
            <person name="Kuo A."/>
            <person name="Mondo S."/>
            <person name="Pangilinan J."/>
            <person name="Riley R."/>
            <person name="Labutti K."/>
            <person name="Andreopoulos B."/>
            <person name="Lipzen A."/>
            <person name="Chen C."/>
            <person name="Yanf M."/>
            <person name="Daum C."/>
            <person name="Ng V."/>
            <person name="Clum A."/>
            <person name="Ohm R."/>
            <person name="Martin F."/>
            <person name="Silar P."/>
            <person name="Natvig D."/>
            <person name="Lalanne C."/>
            <person name="Gautier V."/>
            <person name="Ament-Velasquez S.L."/>
            <person name="Kruys A."/>
            <person name="Hutchinson M.I."/>
            <person name="Powell A.J."/>
            <person name="Barry K."/>
            <person name="Miller A.N."/>
            <person name="Grigoriev I.V."/>
            <person name="Debuchy R."/>
            <person name="Gladieux P."/>
            <person name="Thoren M.H."/>
            <person name="Johannesson H."/>
        </authorList>
    </citation>
    <scope>NUCLEOTIDE SEQUENCE</scope>
    <source>
        <strain evidence="2">CBS 990.96</strain>
    </source>
</reference>
<feature type="transmembrane region" description="Helical" evidence="1">
    <location>
        <begin position="162"/>
        <end position="184"/>
    </location>
</feature>
<sequence length="289" mass="33067">GGVQFQLSIIKLLKQWEERWIMTLKKIDSALELSLKLSLKKSNVEKFMFDDSFDPSKSYFIVLHILRTASDMVNEALADRKELHNAWQSVFALRYGIEFCAEDLKAIDYNWNVVFDLITALTNRIQGQIDRNTKEVKSLRDGMFNTTSLKEATNGLTLNKAVYIFTTVTVFCTPISFLATFWALPCFEKDPEDSKSAEKTPKPKELPGGFTETFVLTPLATYIPCIIIGWFLLSKKQRQRYKGSQKRAVLWLLTQNLDMYQWCRSHMTCLGKSRPDTDKASITSGSALV</sequence>
<name>A0AAN6YMY3_9PEZI</name>
<dbReference type="InterPro" id="IPR002523">
    <property type="entry name" value="MgTranspt_CorA/ZnTranspt_ZntB"/>
</dbReference>
<feature type="non-terminal residue" evidence="2">
    <location>
        <position position="1"/>
    </location>
</feature>
<organism evidence="2 3">
    <name type="scientific">Podospora fimiseda</name>
    <dbReference type="NCBI Taxonomy" id="252190"/>
    <lineage>
        <taxon>Eukaryota</taxon>
        <taxon>Fungi</taxon>
        <taxon>Dikarya</taxon>
        <taxon>Ascomycota</taxon>
        <taxon>Pezizomycotina</taxon>
        <taxon>Sordariomycetes</taxon>
        <taxon>Sordariomycetidae</taxon>
        <taxon>Sordariales</taxon>
        <taxon>Podosporaceae</taxon>
        <taxon>Podospora</taxon>
    </lineage>
</organism>
<dbReference type="Pfam" id="PF01544">
    <property type="entry name" value="CorA"/>
    <property type="match status" value="1"/>
</dbReference>
<feature type="transmembrane region" description="Helical" evidence="1">
    <location>
        <begin position="213"/>
        <end position="233"/>
    </location>
</feature>
<keyword evidence="1" id="KW-0812">Transmembrane</keyword>
<reference evidence="2" key="1">
    <citation type="journal article" date="2023" name="Mol. Phylogenet. Evol.">
        <title>Genome-scale phylogeny and comparative genomics of the fungal order Sordariales.</title>
        <authorList>
            <person name="Hensen N."/>
            <person name="Bonometti L."/>
            <person name="Westerberg I."/>
            <person name="Brannstrom I.O."/>
            <person name="Guillou S."/>
            <person name="Cros-Aarteil S."/>
            <person name="Calhoun S."/>
            <person name="Haridas S."/>
            <person name="Kuo A."/>
            <person name="Mondo S."/>
            <person name="Pangilinan J."/>
            <person name="Riley R."/>
            <person name="LaButti K."/>
            <person name="Andreopoulos B."/>
            <person name="Lipzen A."/>
            <person name="Chen C."/>
            <person name="Yan M."/>
            <person name="Daum C."/>
            <person name="Ng V."/>
            <person name="Clum A."/>
            <person name="Steindorff A."/>
            <person name="Ohm R.A."/>
            <person name="Martin F."/>
            <person name="Silar P."/>
            <person name="Natvig D.O."/>
            <person name="Lalanne C."/>
            <person name="Gautier V."/>
            <person name="Ament-Velasquez S.L."/>
            <person name="Kruys A."/>
            <person name="Hutchinson M.I."/>
            <person name="Powell A.J."/>
            <person name="Barry K."/>
            <person name="Miller A.N."/>
            <person name="Grigoriev I.V."/>
            <person name="Debuchy R."/>
            <person name="Gladieux P."/>
            <person name="Hiltunen Thoren M."/>
            <person name="Johannesson H."/>
        </authorList>
    </citation>
    <scope>NUCLEOTIDE SEQUENCE</scope>
    <source>
        <strain evidence="2">CBS 990.96</strain>
    </source>
</reference>
<dbReference type="Proteomes" id="UP001301958">
    <property type="component" value="Unassembled WGS sequence"/>
</dbReference>
<evidence type="ECO:0000313" key="2">
    <source>
        <dbReference type="EMBL" id="KAK4221726.1"/>
    </source>
</evidence>
<keyword evidence="1" id="KW-1133">Transmembrane helix</keyword>
<accession>A0AAN6YMY3</accession>
<keyword evidence="1" id="KW-0472">Membrane</keyword>
<proteinExistence type="predicted"/>
<comment type="caution">
    <text evidence="2">The sequence shown here is derived from an EMBL/GenBank/DDBJ whole genome shotgun (WGS) entry which is preliminary data.</text>
</comment>
<dbReference type="AlphaFoldDB" id="A0AAN6YMY3"/>